<dbReference type="AlphaFoldDB" id="A0A8E2WHK7"/>
<accession>A0A8E2WHK7</accession>
<organism evidence="1 2">
    <name type="scientific">Rhizobium loti</name>
    <name type="common">Mesorhizobium loti</name>
    <dbReference type="NCBI Taxonomy" id="381"/>
    <lineage>
        <taxon>Bacteria</taxon>
        <taxon>Pseudomonadati</taxon>
        <taxon>Pseudomonadota</taxon>
        <taxon>Alphaproteobacteria</taxon>
        <taxon>Hyphomicrobiales</taxon>
        <taxon>Phyllobacteriaceae</taxon>
        <taxon>Mesorhizobium</taxon>
    </lineage>
</organism>
<evidence type="ECO:0000313" key="2">
    <source>
        <dbReference type="Proteomes" id="UP000245631"/>
    </source>
</evidence>
<sequence>MERFEILEEPTGTFSIFDTFTELPATVEGGACIGLYRHEVPLALLAAIETVQPGNFSLLPSLAALNGWRANEDDRSLSDDLLA</sequence>
<dbReference type="EMBL" id="QGGH01000001">
    <property type="protein sequence ID" value="PWJ94574.1"/>
    <property type="molecule type" value="Genomic_DNA"/>
</dbReference>
<evidence type="ECO:0000313" key="1">
    <source>
        <dbReference type="EMBL" id="PWJ94574.1"/>
    </source>
</evidence>
<protein>
    <submittedName>
        <fullName evidence="1">Uncharacterized protein</fullName>
    </submittedName>
</protein>
<comment type="caution">
    <text evidence="1">The sequence shown here is derived from an EMBL/GenBank/DDBJ whole genome shotgun (WGS) entry which is preliminary data.</text>
</comment>
<reference evidence="1 2" key="1">
    <citation type="submission" date="2018-05" db="EMBL/GenBank/DDBJ databases">
        <title>Genomic Encyclopedia of Type Strains, Phase IV (KMG-IV): sequencing the most valuable type-strain genomes for metagenomic binning, comparative biology and taxonomic classification.</title>
        <authorList>
            <person name="Goeker M."/>
        </authorList>
    </citation>
    <scope>NUCLEOTIDE SEQUENCE [LARGE SCALE GENOMIC DNA]</scope>
    <source>
        <strain evidence="1 2">DSM 2626</strain>
    </source>
</reference>
<name>A0A8E2WHK7_RHILI</name>
<proteinExistence type="predicted"/>
<dbReference type="Proteomes" id="UP000245631">
    <property type="component" value="Unassembled WGS sequence"/>
</dbReference>
<gene>
    <name evidence="1" type="ORF">C8D77_1011260</name>
</gene>